<dbReference type="EMBL" id="CAQI01000048">
    <property type="protein sequence ID" value="CCQ47281.1"/>
    <property type="molecule type" value="Genomic_DNA"/>
</dbReference>
<accession>A0A024H6A8</accession>
<sequence length="63" mass="6840">MSATSSEETVVRVSTVNHEPINLSLEAGRPVMVRIEVESNCSCHSGYRSRPGSYTDIDLGTGR</sequence>
<keyword evidence="2" id="KW-1185">Reference proteome</keyword>
<protein>
    <submittedName>
        <fullName evidence="1">Uncharacterized protein</fullName>
    </submittedName>
</protein>
<gene>
    <name evidence="1" type="ORF">ARTSIC4J27_3261</name>
</gene>
<dbReference type="AlphaFoldDB" id="A0A024H6A8"/>
<dbReference type="OrthoDB" id="4950500at2"/>
<name>A0A024H6A8_9MICC</name>
<dbReference type="RefSeq" id="WP_050056140.1">
    <property type="nucleotide sequence ID" value="NZ_CAQI01000048.1"/>
</dbReference>
<dbReference type="STRING" id="861266.ARTSIC4J27_3261"/>
<evidence type="ECO:0000313" key="2">
    <source>
        <dbReference type="Proteomes" id="UP000035722"/>
    </source>
</evidence>
<organism evidence="1 2">
    <name type="scientific">Pseudarthrobacter siccitolerans</name>
    <dbReference type="NCBI Taxonomy" id="861266"/>
    <lineage>
        <taxon>Bacteria</taxon>
        <taxon>Bacillati</taxon>
        <taxon>Actinomycetota</taxon>
        <taxon>Actinomycetes</taxon>
        <taxon>Micrococcales</taxon>
        <taxon>Micrococcaceae</taxon>
        <taxon>Pseudarthrobacter</taxon>
    </lineage>
</organism>
<proteinExistence type="predicted"/>
<reference evidence="2" key="1">
    <citation type="journal article" date="2014" name="Genome Announc.">
        <title>Genome Sequence of Arthrobacter siccitolerans 4J27, a Xeroprotectant-Producing Desiccation-Tolerant Microorganism.</title>
        <authorList>
            <person name="Manzanera M."/>
            <person name="Santa-Cruz-Calvo L."/>
            <person name="Vilchez J.I."/>
            <person name="Garcia-Fontana C."/>
            <person name="Silva-Castro G.A."/>
            <person name="Calvo C."/>
            <person name="Gonzalez-Lopez J."/>
        </authorList>
    </citation>
    <scope>NUCLEOTIDE SEQUENCE [LARGE SCALE GENOMIC DNA]</scope>
    <source>
        <strain evidence="2">4J27</strain>
    </source>
</reference>
<comment type="caution">
    <text evidence="1">The sequence shown here is derived from an EMBL/GenBank/DDBJ whole genome shotgun (WGS) entry which is preliminary data.</text>
</comment>
<evidence type="ECO:0000313" key="1">
    <source>
        <dbReference type="EMBL" id="CCQ47281.1"/>
    </source>
</evidence>
<dbReference type="Proteomes" id="UP000035722">
    <property type="component" value="Unassembled WGS sequence"/>
</dbReference>